<dbReference type="AlphaFoldDB" id="A0A4Q7MUD3"/>
<keyword evidence="5" id="KW-1185">Reference proteome</keyword>
<evidence type="ECO:0000313" key="4">
    <source>
        <dbReference type="EMBL" id="RZS72475.1"/>
    </source>
</evidence>
<proteinExistence type="predicted"/>
<accession>A0A4Q7MUD3</accession>
<dbReference type="PANTHER" id="PTHR40763">
    <property type="entry name" value="MEMBRANE PROTEIN-RELATED"/>
    <property type="match status" value="1"/>
</dbReference>
<feature type="transmembrane region" description="Helical" evidence="2">
    <location>
        <begin position="49"/>
        <end position="66"/>
    </location>
</feature>
<protein>
    <recommendedName>
        <fullName evidence="3">LiaF transmembrane domain-containing protein</fullName>
    </recommendedName>
</protein>
<evidence type="ECO:0000259" key="3">
    <source>
        <dbReference type="Pfam" id="PF22570"/>
    </source>
</evidence>
<feature type="region of interest" description="Disordered" evidence="1">
    <location>
        <begin position="1"/>
        <end position="20"/>
    </location>
</feature>
<keyword evidence="2" id="KW-1133">Transmembrane helix</keyword>
<evidence type="ECO:0000313" key="5">
    <source>
        <dbReference type="Proteomes" id="UP000293874"/>
    </source>
</evidence>
<dbReference type="Proteomes" id="UP000293874">
    <property type="component" value="Unassembled WGS sequence"/>
</dbReference>
<dbReference type="PANTHER" id="PTHR40763:SF5">
    <property type="entry name" value="MEMBRANE PROTEIN"/>
    <property type="match status" value="1"/>
</dbReference>
<dbReference type="RefSeq" id="WP_130542889.1">
    <property type="nucleotide sequence ID" value="NZ_CP042431.1"/>
</dbReference>
<reference evidence="4 5" key="1">
    <citation type="submission" date="2019-02" db="EMBL/GenBank/DDBJ databases">
        <title>Genomic Encyclopedia of Type Strains, Phase IV (KMG-IV): sequencing the most valuable type-strain genomes for metagenomic binning, comparative biology and taxonomic classification.</title>
        <authorList>
            <person name="Goeker M."/>
        </authorList>
    </citation>
    <scope>NUCLEOTIDE SEQUENCE [LARGE SCALE GENOMIC DNA]</scope>
    <source>
        <strain evidence="4 5">DSM 18116</strain>
    </source>
</reference>
<dbReference type="InterPro" id="IPR054331">
    <property type="entry name" value="LiaF_TM"/>
</dbReference>
<organism evidence="4 5">
    <name type="scientific">Pseudobacter ginsenosidimutans</name>
    <dbReference type="NCBI Taxonomy" id="661488"/>
    <lineage>
        <taxon>Bacteria</taxon>
        <taxon>Pseudomonadati</taxon>
        <taxon>Bacteroidota</taxon>
        <taxon>Chitinophagia</taxon>
        <taxon>Chitinophagales</taxon>
        <taxon>Chitinophagaceae</taxon>
        <taxon>Pseudobacter</taxon>
    </lineage>
</organism>
<evidence type="ECO:0000256" key="1">
    <source>
        <dbReference type="SAM" id="MobiDB-lite"/>
    </source>
</evidence>
<comment type="caution">
    <text evidence="4">The sequence shown here is derived from an EMBL/GenBank/DDBJ whole genome shotgun (WGS) entry which is preliminary data.</text>
</comment>
<keyword evidence="2" id="KW-0812">Transmembrane</keyword>
<dbReference type="Pfam" id="PF22570">
    <property type="entry name" value="LiaF-TM"/>
    <property type="match status" value="1"/>
</dbReference>
<sequence length="256" mass="28187">MDSIQQDSARSQDQQQPPKNKKNLWAGLILLAVGAILLLNTLGVDFPSWIISWPMGLIVIGLAIGVSNKFRDFSWLVVSGVGTFFLISRLFPDIQVYRFILPVAFIAVGLIVLYGAKGSWFSRKRRDEDKQYGLVTDDSGPLTEDQRLELIAVFGGIKKTVYNKNFRGGEIVTIFGGGEVNLLNADFNGTIILEVVHLFGGVKLQVPAHWEVSTSEAVAVFGGIDDKRNFSVPTDPAKKLIIRGTIIFGGLDIRSY</sequence>
<feature type="domain" description="LiaF transmembrane" evidence="3">
    <location>
        <begin position="25"/>
        <end position="116"/>
    </location>
</feature>
<feature type="transmembrane region" description="Helical" evidence="2">
    <location>
        <begin position="97"/>
        <end position="116"/>
    </location>
</feature>
<keyword evidence="2" id="KW-0472">Membrane</keyword>
<gene>
    <name evidence="4" type="ORF">EV199_4396</name>
</gene>
<dbReference type="OrthoDB" id="129627at2"/>
<dbReference type="EMBL" id="SGXA01000002">
    <property type="protein sequence ID" value="RZS72475.1"/>
    <property type="molecule type" value="Genomic_DNA"/>
</dbReference>
<evidence type="ECO:0000256" key="2">
    <source>
        <dbReference type="SAM" id="Phobius"/>
    </source>
</evidence>
<feature type="transmembrane region" description="Helical" evidence="2">
    <location>
        <begin position="24"/>
        <end position="43"/>
    </location>
</feature>
<name>A0A4Q7MUD3_9BACT</name>
<feature type="transmembrane region" description="Helical" evidence="2">
    <location>
        <begin position="73"/>
        <end position="91"/>
    </location>
</feature>